<gene>
    <name evidence="11" type="ORF">PF66_04905</name>
</gene>
<evidence type="ECO:0000256" key="2">
    <source>
        <dbReference type="ARBA" id="ARBA00005745"/>
    </source>
</evidence>
<comment type="similarity">
    <text evidence="2">Belongs to the GSP F family.</text>
</comment>
<keyword evidence="6 9" id="KW-1133">Transmembrane helix</keyword>
<dbReference type="RefSeq" id="WP_054064017.1">
    <property type="nucleotide sequence ID" value="NZ_JSYZ01000019.1"/>
</dbReference>
<evidence type="ECO:0000259" key="10">
    <source>
        <dbReference type="Pfam" id="PF00482"/>
    </source>
</evidence>
<evidence type="ECO:0000313" key="11">
    <source>
        <dbReference type="EMBL" id="KPA88541.1"/>
    </source>
</evidence>
<dbReference type="PATRIC" id="fig|50340.43.peg.2207"/>
<feature type="domain" description="Type II secretion system protein GspF" evidence="10">
    <location>
        <begin position="273"/>
        <end position="394"/>
    </location>
</feature>
<dbReference type="GO" id="GO:0005886">
    <property type="term" value="C:plasma membrane"/>
    <property type="evidence" value="ECO:0007669"/>
    <property type="project" value="UniProtKB-SubCell"/>
</dbReference>
<dbReference type="InterPro" id="IPR018076">
    <property type="entry name" value="T2SS_GspF_dom"/>
</dbReference>
<feature type="domain" description="Type II secretion system protein GspF" evidence="10">
    <location>
        <begin position="69"/>
        <end position="192"/>
    </location>
</feature>
<dbReference type="Proteomes" id="UP000037931">
    <property type="component" value="Unassembled WGS sequence"/>
</dbReference>
<feature type="transmembrane region" description="Helical" evidence="9">
    <location>
        <begin position="368"/>
        <end position="393"/>
    </location>
</feature>
<sequence>MEHYRYRALDPNGNPLDGALDAADDDEAASQLQERGLLILQLEPALAGSAVSGSWFHPAPLAGQDLERFTLQLATLLDAGQPLERALTTLVRQPGKPQARRLLERLHEGVKGGQPLSAVMAAEGPSFSPLYLSLVRAGEAGGALGDTLGHLAAYLERTRKVRGEVINALIYPAFLLVGVLGSLVLLLAYVVPQFVPIFSGLGVPVPLITEVILALGQFLGHYFLPLFGAMLLLLAWLVQHLRTTRGRLQYHRLMLRARVIGPLLLRLETARLAHTLGTLLGQGVALVGAFEIARQVCRNQVLRDAVEQTIVKVKDGSPLSTALHATATFPELAIQMIQVGEESGQLERMLLKVASIFDAEAKRHIDRLLAALVPGMTLLMAALVGVIMLAIMLPLMSLTNNL</sequence>
<evidence type="ECO:0000256" key="5">
    <source>
        <dbReference type="ARBA" id="ARBA00022692"/>
    </source>
</evidence>
<dbReference type="OrthoDB" id="9805682at2"/>
<evidence type="ECO:0000256" key="6">
    <source>
        <dbReference type="ARBA" id="ARBA00022989"/>
    </source>
</evidence>
<organism evidence="11 12">
    <name type="scientific">Pseudomonas asplenii</name>
    <dbReference type="NCBI Taxonomy" id="53407"/>
    <lineage>
        <taxon>Bacteria</taxon>
        <taxon>Pseudomonadati</taxon>
        <taxon>Pseudomonadota</taxon>
        <taxon>Gammaproteobacteria</taxon>
        <taxon>Pseudomonadales</taxon>
        <taxon>Pseudomonadaceae</taxon>
        <taxon>Pseudomonas</taxon>
    </lineage>
</organism>
<dbReference type="Pfam" id="PF00482">
    <property type="entry name" value="T2SSF"/>
    <property type="match status" value="2"/>
</dbReference>
<dbReference type="EMBL" id="JSYZ01000019">
    <property type="protein sequence ID" value="KPA88541.1"/>
    <property type="molecule type" value="Genomic_DNA"/>
</dbReference>
<keyword evidence="12" id="KW-1185">Reference proteome</keyword>
<evidence type="ECO:0000256" key="3">
    <source>
        <dbReference type="ARBA" id="ARBA00022475"/>
    </source>
</evidence>
<name>A0A0M9GDI2_9PSED</name>
<accession>A0A0M9GDI2</accession>
<keyword evidence="4" id="KW-0997">Cell inner membrane</keyword>
<evidence type="ECO:0000256" key="9">
    <source>
        <dbReference type="SAM" id="Phobius"/>
    </source>
</evidence>
<evidence type="ECO:0000313" key="12">
    <source>
        <dbReference type="Proteomes" id="UP000037931"/>
    </source>
</evidence>
<keyword evidence="3" id="KW-1003">Cell membrane</keyword>
<dbReference type="Gene3D" id="1.20.81.30">
    <property type="entry name" value="Type II secretion system (T2SS), domain F"/>
    <property type="match status" value="2"/>
</dbReference>
<dbReference type="InterPro" id="IPR003004">
    <property type="entry name" value="GspF/PilC"/>
</dbReference>
<keyword evidence="7 9" id="KW-0472">Membrane</keyword>
<feature type="transmembrane region" description="Helical" evidence="9">
    <location>
        <begin position="211"/>
        <end position="238"/>
    </location>
</feature>
<dbReference type="FunFam" id="1.20.81.30:FF:000001">
    <property type="entry name" value="Type II secretion system protein F"/>
    <property type="match status" value="2"/>
</dbReference>
<evidence type="ECO:0000256" key="4">
    <source>
        <dbReference type="ARBA" id="ARBA00022519"/>
    </source>
</evidence>
<dbReference type="AlphaFoldDB" id="A0A0M9GDI2"/>
<dbReference type="InterPro" id="IPR042094">
    <property type="entry name" value="T2SS_GspF_sf"/>
</dbReference>
<evidence type="ECO:0000256" key="8">
    <source>
        <dbReference type="SAM" id="MobiDB-lite"/>
    </source>
</evidence>
<reference evidence="11 12" key="1">
    <citation type="journal article" date="2015" name="PLoS ONE">
        <title>Rice-Infecting Pseudomonas Genomes Are Highly Accessorized and Harbor Multiple Putative Virulence Mechanisms to Cause Sheath Brown Rot.</title>
        <authorList>
            <person name="Quibod I.L."/>
            <person name="Grande G."/>
            <person name="Oreiro E.G."/>
            <person name="Borja F.N."/>
            <person name="Dossa G.S."/>
            <person name="Mauleon R."/>
            <person name="Cruz C.V."/>
            <person name="Oliva R."/>
        </authorList>
    </citation>
    <scope>NUCLEOTIDE SEQUENCE [LARGE SCALE GENOMIC DNA]</scope>
    <source>
        <strain evidence="11 12">IRRI 6609</strain>
    </source>
</reference>
<evidence type="ECO:0000256" key="1">
    <source>
        <dbReference type="ARBA" id="ARBA00004429"/>
    </source>
</evidence>
<dbReference type="PANTHER" id="PTHR30012:SF7">
    <property type="entry name" value="PROTEIN TRANSPORT PROTEIN HOFC HOMOLOG"/>
    <property type="match status" value="1"/>
</dbReference>
<dbReference type="GO" id="GO:0015628">
    <property type="term" value="P:protein secretion by the type II secretion system"/>
    <property type="evidence" value="ECO:0007669"/>
    <property type="project" value="TreeGrafter"/>
</dbReference>
<feature type="transmembrane region" description="Helical" evidence="9">
    <location>
        <begin position="169"/>
        <end position="191"/>
    </location>
</feature>
<comment type="subcellular location">
    <subcellularLocation>
        <location evidence="1">Cell inner membrane</location>
        <topology evidence="1">Multi-pass membrane protein</topology>
    </subcellularLocation>
</comment>
<dbReference type="PANTHER" id="PTHR30012">
    <property type="entry name" value="GENERAL SECRETION PATHWAY PROTEIN"/>
    <property type="match status" value="1"/>
</dbReference>
<keyword evidence="5 9" id="KW-0812">Transmembrane</keyword>
<feature type="region of interest" description="Disordered" evidence="8">
    <location>
        <begin position="1"/>
        <end position="21"/>
    </location>
</feature>
<evidence type="ECO:0000256" key="7">
    <source>
        <dbReference type="ARBA" id="ARBA00023136"/>
    </source>
</evidence>
<proteinExistence type="inferred from homology"/>
<comment type="caution">
    <text evidence="11">The sequence shown here is derived from an EMBL/GenBank/DDBJ whole genome shotgun (WGS) entry which is preliminary data.</text>
</comment>
<dbReference type="STRING" id="50340.PF66_04905"/>
<protein>
    <submittedName>
        <fullName evidence="11">Type II secretory pathway, component PulF</fullName>
    </submittedName>
</protein>
<dbReference type="PRINTS" id="PR00812">
    <property type="entry name" value="BCTERIALGSPF"/>
</dbReference>